<evidence type="ECO:0000313" key="9">
    <source>
        <dbReference type="Proteomes" id="UP000253562"/>
    </source>
</evidence>
<reference evidence="8 9" key="1">
    <citation type="submission" date="2018-07" db="EMBL/GenBank/DDBJ databases">
        <title>Comparative genomes isolates from brazilian mangrove.</title>
        <authorList>
            <person name="De Araujo J.E."/>
            <person name="Taketani R.G."/>
            <person name="Silva M.C.P."/>
            <person name="Lourenco M.V."/>
            <person name="Oliveira V.M."/>
            <person name="Andreote F.D."/>
        </authorList>
    </citation>
    <scope>NUCLEOTIDE SEQUENCE [LARGE SCALE GENOMIC DNA]</scope>
    <source>
        <strain evidence="8 9">HEX PRIS-MGV</strain>
    </source>
</reference>
<feature type="transmembrane region" description="Helical" evidence="7">
    <location>
        <begin position="285"/>
        <end position="308"/>
    </location>
</feature>
<feature type="transmembrane region" description="Helical" evidence="7">
    <location>
        <begin position="12"/>
        <end position="31"/>
    </location>
</feature>
<dbReference type="EMBL" id="QPEX01000010">
    <property type="protein sequence ID" value="RCS54291.1"/>
    <property type="molecule type" value="Genomic_DNA"/>
</dbReference>
<feature type="transmembrane region" description="Helical" evidence="7">
    <location>
        <begin position="320"/>
        <end position="343"/>
    </location>
</feature>
<keyword evidence="5 7" id="KW-1133">Transmembrane helix</keyword>
<evidence type="ECO:0000256" key="6">
    <source>
        <dbReference type="ARBA" id="ARBA00023136"/>
    </source>
</evidence>
<dbReference type="PIRSF" id="PIRSF006603">
    <property type="entry name" value="DinF"/>
    <property type="match status" value="1"/>
</dbReference>
<organism evidence="8 9">
    <name type="scientific">Bremerella cremea</name>
    <dbReference type="NCBI Taxonomy" id="1031537"/>
    <lineage>
        <taxon>Bacteria</taxon>
        <taxon>Pseudomonadati</taxon>
        <taxon>Planctomycetota</taxon>
        <taxon>Planctomycetia</taxon>
        <taxon>Pirellulales</taxon>
        <taxon>Pirellulaceae</taxon>
        <taxon>Bremerella</taxon>
    </lineage>
</organism>
<dbReference type="InterPro" id="IPR048279">
    <property type="entry name" value="MdtK-like"/>
</dbReference>
<dbReference type="CDD" id="cd13142">
    <property type="entry name" value="MATE_like_12"/>
    <property type="match status" value="1"/>
</dbReference>
<dbReference type="AlphaFoldDB" id="A0A368KVE7"/>
<evidence type="ECO:0000256" key="3">
    <source>
        <dbReference type="ARBA" id="ARBA00022475"/>
    </source>
</evidence>
<evidence type="ECO:0000256" key="1">
    <source>
        <dbReference type="ARBA" id="ARBA00004651"/>
    </source>
</evidence>
<gene>
    <name evidence="8" type="ORF">DTL42_03870</name>
</gene>
<evidence type="ECO:0000313" key="8">
    <source>
        <dbReference type="EMBL" id="RCS54291.1"/>
    </source>
</evidence>
<evidence type="ECO:0000256" key="2">
    <source>
        <dbReference type="ARBA" id="ARBA00022448"/>
    </source>
</evidence>
<keyword evidence="4 7" id="KW-0812">Transmembrane</keyword>
<dbReference type="GO" id="GO:0015297">
    <property type="term" value="F:antiporter activity"/>
    <property type="evidence" value="ECO:0007669"/>
    <property type="project" value="InterPro"/>
</dbReference>
<dbReference type="GO" id="GO:0042910">
    <property type="term" value="F:xenobiotic transmembrane transporter activity"/>
    <property type="evidence" value="ECO:0007669"/>
    <property type="project" value="InterPro"/>
</dbReference>
<feature type="transmembrane region" description="Helical" evidence="7">
    <location>
        <begin position="390"/>
        <end position="411"/>
    </location>
</feature>
<comment type="subcellular location">
    <subcellularLocation>
        <location evidence="1">Cell membrane</location>
        <topology evidence="1">Multi-pass membrane protein</topology>
    </subcellularLocation>
</comment>
<feature type="transmembrane region" description="Helical" evidence="7">
    <location>
        <begin position="199"/>
        <end position="220"/>
    </location>
</feature>
<comment type="caution">
    <text evidence="8">The sequence shown here is derived from an EMBL/GenBank/DDBJ whole genome shotgun (WGS) entry which is preliminary data.</text>
</comment>
<accession>A0A368KVE7</accession>
<dbReference type="PANTHER" id="PTHR43549:SF2">
    <property type="entry name" value="MULTIDRUG RESISTANCE PROTEIN NORM-RELATED"/>
    <property type="match status" value="1"/>
</dbReference>
<dbReference type="GO" id="GO:0005886">
    <property type="term" value="C:plasma membrane"/>
    <property type="evidence" value="ECO:0007669"/>
    <property type="project" value="UniProtKB-SubCell"/>
</dbReference>
<evidence type="ECO:0000256" key="5">
    <source>
        <dbReference type="ARBA" id="ARBA00022989"/>
    </source>
</evidence>
<dbReference type="NCBIfam" id="TIGR00797">
    <property type="entry name" value="matE"/>
    <property type="match status" value="1"/>
</dbReference>
<dbReference type="PANTHER" id="PTHR43549">
    <property type="entry name" value="MULTIDRUG RESISTANCE PROTEIN YPNP-RELATED"/>
    <property type="match status" value="1"/>
</dbReference>
<evidence type="ECO:0000256" key="7">
    <source>
        <dbReference type="SAM" id="Phobius"/>
    </source>
</evidence>
<protein>
    <submittedName>
        <fullName evidence="8">MATE family efflux transporter</fullName>
    </submittedName>
</protein>
<dbReference type="InterPro" id="IPR052031">
    <property type="entry name" value="Membrane_Transporter-Flippase"/>
</dbReference>
<feature type="transmembrane region" description="Helical" evidence="7">
    <location>
        <begin position="51"/>
        <end position="78"/>
    </location>
</feature>
<feature type="transmembrane region" description="Helical" evidence="7">
    <location>
        <begin position="166"/>
        <end position="187"/>
    </location>
</feature>
<dbReference type="OrthoDB" id="9806302at2"/>
<feature type="transmembrane region" description="Helical" evidence="7">
    <location>
        <begin position="363"/>
        <end position="383"/>
    </location>
</feature>
<feature type="transmembrane region" description="Helical" evidence="7">
    <location>
        <begin position="134"/>
        <end position="154"/>
    </location>
</feature>
<feature type="transmembrane region" description="Helical" evidence="7">
    <location>
        <begin position="423"/>
        <end position="443"/>
    </location>
</feature>
<dbReference type="InterPro" id="IPR002528">
    <property type="entry name" value="MATE_fam"/>
</dbReference>
<dbReference type="Proteomes" id="UP000253562">
    <property type="component" value="Unassembled WGS sequence"/>
</dbReference>
<evidence type="ECO:0000256" key="4">
    <source>
        <dbReference type="ARBA" id="ARBA00022692"/>
    </source>
</evidence>
<keyword evidence="2" id="KW-0813">Transport</keyword>
<feature type="transmembrane region" description="Helical" evidence="7">
    <location>
        <begin position="258"/>
        <end position="279"/>
    </location>
</feature>
<sequence>MPRDRQKLFLEGPIGVALFRLAVPIILANVLQTGYQLTDAFWVGRLGASAVAAVSVSFPVTFLVIALGSGLGIAGATLSAQYMGAGRQDMVNHVAAQTMLMVFVTSVILGTTGYLLAPYLLHWMGVEADVYRDALAFMRVAFVGIIFVFLFAMFQALMRGIGQTTIPLLIVLGTVLLNIVLDPMFIFGWGPIPEQGVRGAALATLATQGIAALVGMIVFLMGRHGIKLRWADFRPDLPYIRRAFLLGAPGSVELSTRALGLIVLSFLVASFGTVTIASYGVGANVLQFVMIPAMGLSMAVSTLVGQNIGAGNIARATKVAILGACWGFGILTSVGIVAFLFAPNIVAFFVPNDQAVIEHGAEFIRVMSLAWGGLGIQLCMIATFRASGNFLISMVIALVSQWMLQFPVAYILSKHTPLEANGIWWSFPVMHSVMAVVAAAWFAQGGWKKTRLTAADQQVRKVAEETIVEDGMP</sequence>
<proteinExistence type="predicted"/>
<dbReference type="Pfam" id="PF01554">
    <property type="entry name" value="MatE"/>
    <property type="match status" value="2"/>
</dbReference>
<feature type="transmembrane region" description="Helical" evidence="7">
    <location>
        <begin position="99"/>
        <end position="122"/>
    </location>
</feature>
<keyword evidence="3" id="KW-1003">Cell membrane</keyword>
<name>A0A368KVE7_9BACT</name>
<keyword evidence="6 7" id="KW-0472">Membrane</keyword>
<dbReference type="RefSeq" id="WP_114367357.1">
    <property type="nucleotide sequence ID" value="NZ_QPEX01000010.1"/>
</dbReference>